<reference evidence="1 2" key="1">
    <citation type="journal article" date="2019" name="Sci. Rep.">
        <title>Orb-weaving spider Araneus ventricosus genome elucidates the spidroin gene catalogue.</title>
        <authorList>
            <person name="Kono N."/>
            <person name="Nakamura H."/>
            <person name="Ohtoshi R."/>
            <person name="Moran D.A.P."/>
            <person name="Shinohara A."/>
            <person name="Yoshida Y."/>
            <person name="Fujiwara M."/>
            <person name="Mori M."/>
            <person name="Tomita M."/>
            <person name="Arakawa K."/>
        </authorList>
    </citation>
    <scope>NUCLEOTIDE SEQUENCE [LARGE SCALE GENOMIC DNA]</scope>
</reference>
<dbReference type="AlphaFoldDB" id="A0A4Y2A7R2"/>
<proteinExistence type="predicted"/>
<sequence length="115" mass="12736">MLKPQHWDQIVPGSKSDSFEDTLCMCIWGILNLTSRVKTPPAGVARNFEECGVDSGRICSWCGSRESHKFSRLLPDANESCGNESTFSEFLTIVARIGGHSLEGTHDFSWEISAQ</sequence>
<evidence type="ECO:0000313" key="2">
    <source>
        <dbReference type="Proteomes" id="UP000499080"/>
    </source>
</evidence>
<accession>A0A4Y2A7R2</accession>
<gene>
    <name evidence="1" type="ORF">AVEN_155103_1</name>
</gene>
<name>A0A4Y2A7R2_ARAVE</name>
<dbReference type="Proteomes" id="UP000499080">
    <property type="component" value="Unassembled WGS sequence"/>
</dbReference>
<dbReference type="EMBL" id="BGPR01000008">
    <property type="protein sequence ID" value="GBL75828.1"/>
    <property type="molecule type" value="Genomic_DNA"/>
</dbReference>
<evidence type="ECO:0000313" key="1">
    <source>
        <dbReference type="EMBL" id="GBL75828.1"/>
    </source>
</evidence>
<protein>
    <submittedName>
        <fullName evidence="1">Uncharacterized protein</fullName>
    </submittedName>
</protein>
<organism evidence="1 2">
    <name type="scientific">Araneus ventricosus</name>
    <name type="common">Orbweaver spider</name>
    <name type="synonym">Epeira ventricosa</name>
    <dbReference type="NCBI Taxonomy" id="182803"/>
    <lineage>
        <taxon>Eukaryota</taxon>
        <taxon>Metazoa</taxon>
        <taxon>Ecdysozoa</taxon>
        <taxon>Arthropoda</taxon>
        <taxon>Chelicerata</taxon>
        <taxon>Arachnida</taxon>
        <taxon>Araneae</taxon>
        <taxon>Araneomorphae</taxon>
        <taxon>Entelegynae</taxon>
        <taxon>Araneoidea</taxon>
        <taxon>Araneidae</taxon>
        <taxon>Araneus</taxon>
    </lineage>
</organism>
<comment type="caution">
    <text evidence="1">The sequence shown here is derived from an EMBL/GenBank/DDBJ whole genome shotgun (WGS) entry which is preliminary data.</text>
</comment>
<keyword evidence="2" id="KW-1185">Reference proteome</keyword>